<feature type="compositionally biased region" description="Pro residues" evidence="1">
    <location>
        <begin position="253"/>
        <end position="270"/>
    </location>
</feature>
<feature type="region of interest" description="Disordered" evidence="1">
    <location>
        <begin position="314"/>
        <end position="334"/>
    </location>
</feature>
<dbReference type="EMBL" id="CAJMWV010001521">
    <property type="protein sequence ID" value="CAE6439439.1"/>
    <property type="molecule type" value="Genomic_DNA"/>
</dbReference>
<name>A0A8H2Y2U4_9AGAM</name>
<reference evidence="2" key="1">
    <citation type="submission" date="2021-01" db="EMBL/GenBank/DDBJ databases">
        <authorList>
            <person name="Kaushik A."/>
        </authorList>
    </citation>
    <scope>NUCLEOTIDE SEQUENCE</scope>
    <source>
        <strain evidence="2">AG3-1AP</strain>
    </source>
</reference>
<evidence type="ECO:0000313" key="2">
    <source>
        <dbReference type="EMBL" id="CAE6439439.1"/>
    </source>
</evidence>
<accession>A0A8H2Y2U4</accession>
<organism evidence="2 3">
    <name type="scientific">Rhizoctonia solani</name>
    <dbReference type="NCBI Taxonomy" id="456999"/>
    <lineage>
        <taxon>Eukaryota</taxon>
        <taxon>Fungi</taxon>
        <taxon>Dikarya</taxon>
        <taxon>Basidiomycota</taxon>
        <taxon>Agaricomycotina</taxon>
        <taxon>Agaricomycetes</taxon>
        <taxon>Cantharellales</taxon>
        <taxon>Ceratobasidiaceae</taxon>
        <taxon>Rhizoctonia</taxon>
    </lineage>
</organism>
<evidence type="ECO:0000313" key="3">
    <source>
        <dbReference type="Proteomes" id="UP000663831"/>
    </source>
</evidence>
<comment type="caution">
    <text evidence="2">The sequence shown here is derived from an EMBL/GenBank/DDBJ whole genome shotgun (WGS) entry which is preliminary data.</text>
</comment>
<feature type="compositionally biased region" description="Basic and acidic residues" evidence="1">
    <location>
        <begin position="324"/>
        <end position="334"/>
    </location>
</feature>
<evidence type="ECO:0000256" key="1">
    <source>
        <dbReference type="SAM" id="MobiDB-lite"/>
    </source>
</evidence>
<protein>
    <submittedName>
        <fullName evidence="2">Uncharacterized protein</fullName>
    </submittedName>
</protein>
<proteinExistence type="predicted"/>
<dbReference type="Proteomes" id="UP000663831">
    <property type="component" value="Unassembled WGS sequence"/>
</dbReference>
<feature type="compositionally biased region" description="Pro residues" evidence="1">
    <location>
        <begin position="217"/>
        <end position="245"/>
    </location>
</feature>
<gene>
    <name evidence="2" type="ORF">RDB_LOCUS52111</name>
</gene>
<dbReference type="AlphaFoldDB" id="A0A8H2Y2U4"/>
<sequence length="365" mass="38908">MPKWDPGGARNAQVSRFRKICQPDTRLPLKSPGAACVGVIHASDRLMMLCHSTPSRLTTPPHTNTFSRDRGPDLTIGVVSVGAQGTGRLVERLVPVPSTSARIALPAESVTHASLSLATALPGTLIITPARYNLLAIVEVERKSSLEARKKPCPTALTEEQVAEAERRGLMGSLMGMHKVQAVFAPESDDTAFEKGEWDERLFGMLGSQPSPIEESAPPPCPSLPPTLRPNLPPTEFVAPPPPPAVASSAPPGFSPPPVASEPLVAPPLPLAHQSPRRPGIPIPEYDSDYTSSSHSPIDHTRAAKFVGLQSEDWLAKPATAPPKQREESEEQARCRTIAQRMAKLGGIKLGMPNAPPPAPTHKSA</sequence>
<feature type="region of interest" description="Disordered" evidence="1">
    <location>
        <begin position="205"/>
        <end position="302"/>
    </location>
</feature>